<feature type="region of interest" description="Disordered" evidence="1">
    <location>
        <begin position="1"/>
        <end position="51"/>
    </location>
</feature>
<evidence type="ECO:0000313" key="2">
    <source>
        <dbReference type="EMBL" id="KAJ7729898.1"/>
    </source>
</evidence>
<comment type="caution">
    <text evidence="2">The sequence shown here is derived from an EMBL/GenBank/DDBJ whole genome shotgun (WGS) entry which is preliminary data.</text>
</comment>
<keyword evidence="3" id="KW-1185">Reference proteome</keyword>
<sequence>MSHRRTSDIREGLEPICNAGAGRRAPNPPSLDARHVGEPPIVNARRRNSGRQWQTVAARWGYKHDVEDKVVSSDAPTVPSQKFKNSEFAKMQKRRPRASSHIHRNDLPQSLSPGVEGDAGGDAGGGSRRDKVATSHRQHIENDVADEGKKSMKIVPARRRLRMQAVPNAHIRMNHTAVSISPMFETREDGSPMERSATSAEPNAHESSRGGHDSIGRRKKKRRKEGQKKKNPAEGNFYFGQICKGRPVRESGQRRWTMPMKKTCGVVETSWTRCLPPQTACLLAPKNSACVKSKVPWERPVRTRKNKDTE</sequence>
<name>A0AAD7HWH1_9AGAR</name>
<accession>A0AAD7HWH1</accession>
<dbReference type="AlphaFoldDB" id="A0AAD7HWH1"/>
<feature type="compositionally biased region" description="Basic and acidic residues" evidence="1">
    <location>
        <begin position="127"/>
        <end position="150"/>
    </location>
</feature>
<evidence type="ECO:0000313" key="3">
    <source>
        <dbReference type="Proteomes" id="UP001215598"/>
    </source>
</evidence>
<feature type="compositionally biased region" description="Gly residues" evidence="1">
    <location>
        <begin position="117"/>
        <end position="126"/>
    </location>
</feature>
<dbReference type="Proteomes" id="UP001215598">
    <property type="component" value="Unassembled WGS sequence"/>
</dbReference>
<reference evidence="2" key="1">
    <citation type="submission" date="2023-03" db="EMBL/GenBank/DDBJ databases">
        <title>Massive genome expansion in bonnet fungi (Mycena s.s.) driven by repeated elements and novel gene families across ecological guilds.</title>
        <authorList>
            <consortium name="Lawrence Berkeley National Laboratory"/>
            <person name="Harder C.B."/>
            <person name="Miyauchi S."/>
            <person name="Viragh M."/>
            <person name="Kuo A."/>
            <person name="Thoen E."/>
            <person name="Andreopoulos B."/>
            <person name="Lu D."/>
            <person name="Skrede I."/>
            <person name="Drula E."/>
            <person name="Henrissat B."/>
            <person name="Morin E."/>
            <person name="Kohler A."/>
            <person name="Barry K."/>
            <person name="LaButti K."/>
            <person name="Morin E."/>
            <person name="Salamov A."/>
            <person name="Lipzen A."/>
            <person name="Mereny Z."/>
            <person name="Hegedus B."/>
            <person name="Baldrian P."/>
            <person name="Stursova M."/>
            <person name="Weitz H."/>
            <person name="Taylor A."/>
            <person name="Grigoriev I.V."/>
            <person name="Nagy L.G."/>
            <person name="Martin F."/>
            <person name="Kauserud H."/>
        </authorList>
    </citation>
    <scope>NUCLEOTIDE SEQUENCE</scope>
    <source>
        <strain evidence="2">CBHHK182m</strain>
    </source>
</reference>
<feature type="region of interest" description="Disordered" evidence="1">
    <location>
        <begin position="84"/>
        <end position="238"/>
    </location>
</feature>
<proteinExistence type="predicted"/>
<protein>
    <submittedName>
        <fullName evidence="2">Uncharacterized protein</fullName>
    </submittedName>
</protein>
<gene>
    <name evidence="2" type="ORF">B0H16DRAFT_1469772</name>
</gene>
<organism evidence="2 3">
    <name type="scientific">Mycena metata</name>
    <dbReference type="NCBI Taxonomy" id="1033252"/>
    <lineage>
        <taxon>Eukaryota</taxon>
        <taxon>Fungi</taxon>
        <taxon>Dikarya</taxon>
        <taxon>Basidiomycota</taxon>
        <taxon>Agaricomycotina</taxon>
        <taxon>Agaricomycetes</taxon>
        <taxon>Agaricomycetidae</taxon>
        <taxon>Agaricales</taxon>
        <taxon>Marasmiineae</taxon>
        <taxon>Mycenaceae</taxon>
        <taxon>Mycena</taxon>
    </lineage>
</organism>
<feature type="compositionally biased region" description="Basic residues" evidence="1">
    <location>
        <begin position="91"/>
        <end position="102"/>
    </location>
</feature>
<evidence type="ECO:0000256" key="1">
    <source>
        <dbReference type="SAM" id="MobiDB-lite"/>
    </source>
</evidence>
<dbReference type="EMBL" id="JARKIB010000162">
    <property type="protein sequence ID" value="KAJ7729898.1"/>
    <property type="molecule type" value="Genomic_DNA"/>
</dbReference>
<feature type="compositionally biased region" description="Basic and acidic residues" evidence="1">
    <location>
        <begin position="1"/>
        <end position="13"/>
    </location>
</feature>
<feature type="compositionally biased region" description="Basic residues" evidence="1">
    <location>
        <begin position="217"/>
        <end position="230"/>
    </location>
</feature>
<feature type="compositionally biased region" description="Basic and acidic residues" evidence="1">
    <location>
        <begin position="203"/>
        <end position="216"/>
    </location>
</feature>